<dbReference type="InterPro" id="IPR014001">
    <property type="entry name" value="Helicase_ATP-bd"/>
</dbReference>
<dbReference type="Pfam" id="PF09848">
    <property type="entry name" value="SLFN-g3_helicase"/>
    <property type="match status" value="1"/>
</dbReference>
<proteinExistence type="predicted"/>
<dbReference type="SUPFAM" id="SSF52540">
    <property type="entry name" value="P-loop containing nucleoside triphosphate hydrolases"/>
    <property type="match status" value="1"/>
</dbReference>
<dbReference type="InterPro" id="IPR018647">
    <property type="entry name" value="SLFN_3-like_DNA/RNA_helicase"/>
</dbReference>
<sequence length="623" mass="72572">MIIYENSLLDFKNDILSNRIVDSILKNFHNKGFNLKSNKSEINSWKNSLMYMNNIFNINKFPDDVYVAIEYKIPQSSKRIDFMVFGHDENNHKNFILIELKQWEKAEDSDKQDIVLTYVGNKKRDVLHPSYQCKSYLYSLEMFNEYVHTKKAFGKSLAYLHNAKQTDNKNLLNQELYTTIIESPIYFSEDSLKLSNDIFSLVNKGKGKEILWNIENSKMVPSKKLIDSLNSVLNDPNNEEYMLLEAQKEVFENIIEKYDETNNVFIINGNPGTGKSVVAINLLKELINRKKTAIYVTPNAAFRECLTSSIKSNKSNELFKSIFVGSSSFYNCEKNKYDWIIVDEAHRLKNKAYMYKGKNQIEDIIKSSKNTIFFVDENQVIRDNDIGTNENINEVAMAFNKKIYSGNKYTLDIQFRCSGSSGYINSIDNALQIRETANFYIDDNDSYEFKLVDNPHKINELIDEKISKGFTNSKIVAGYAWKWKTKDLNRDQLALGNQYDIYIEEHDYKGYWNFAKDLKWAKTDFMNKEIGCVHTCQGLEFDYCGVIIGPDIKIDDDNNIFCDYDNYFDAMGKQGLKNNRKKLDALIKNVYKILLTRGQLGTFVYICDEKLREYFKKHLKQSA</sequence>
<gene>
    <name evidence="1" type="ORF">EER00_01130</name>
</gene>
<organism evidence="1 2">
    <name type="scientific">Malacoplasma iowae 695</name>
    <dbReference type="NCBI Taxonomy" id="1048830"/>
    <lineage>
        <taxon>Bacteria</taxon>
        <taxon>Bacillati</taxon>
        <taxon>Mycoplasmatota</taxon>
        <taxon>Mycoplasmoidales</taxon>
        <taxon>Mycoplasmoidaceae</taxon>
        <taxon>Malacoplasma</taxon>
    </lineage>
</organism>
<dbReference type="InterPro" id="IPR027417">
    <property type="entry name" value="P-loop_NTPase"/>
</dbReference>
<dbReference type="EMBL" id="CP033512">
    <property type="protein sequence ID" value="QHG89501.1"/>
    <property type="molecule type" value="Genomic_DNA"/>
</dbReference>
<evidence type="ECO:0000313" key="2">
    <source>
        <dbReference type="Proteomes" id="UP000464283"/>
    </source>
</evidence>
<accession>A0A6P1LGG3</accession>
<dbReference type="OrthoDB" id="3193269at2"/>
<dbReference type="Proteomes" id="UP000464283">
    <property type="component" value="Chromosome"/>
</dbReference>
<dbReference type="SMART" id="SM00487">
    <property type="entry name" value="DEXDc"/>
    <property type="match status" value="1"/>
</dbReference>
<dbReference type="KEGG" id="miw:EER00_01130"/>
<reference evidence="2" key="1">
    <citation type="submission" date="2018-11" db="EMBL/GenBank/DDBJ databases">
        <title>The first complete genome sequence of Mycoplasma iowae strain 695.</title>
        <authorList>
            <person name="Ghanem M."/>
            <person name="El-Gazzar M."/>
        </authorList>
    </citation>
    <scope>NUCLEOTIDE SEQUENCE [LARGE SCALE GENOMIC DNA]</scope>
    <source>
        <strain evidence="2">695</strain>
    </source>
</reference>
<dbReference type="RefSeq" id="WP_004025292.1">
    <property type="nucleotide sequence ID" value="NZ_AGFP01000050.1"/>
</dbReference>
<dbReference type="AlphaFoldDB" id="A0A6P1LGG3"/>
<dbReference type="Gene3D" id="3.40.50.300">
    <property type="entry name" value="P-loop containing nucleotide triphosphate hydrolases"/>
    <property type="match status" value="1"/>
</dbReference>
<name>A0A6P1LGG3_MALIO</name>
<dbReference type="GeneID" id="96866782"/>
<protein>
    <submittedName>
        <fullName evidence="1">DUF2075 domain-containing protein</fullName>
    </submittedName>
</protein>
<dbReference type="CDD" id="cd00009">
    <property type="entry name" value="AAA"/>
    <property type="match status" value="1"/>
</dbReference>
<evidence type="ECO:0000313" key="1">
    <source>
        <dbReference type="EMBL" id="QHG89501.1"/>
    </source>
</evidence>